<feature type="compositionally biased region" description="Low complexity" evidence="1">
    <location>
        <begin position="57"/>
        <end position="69"/>
    </location>
</feature>
<dbReference type="OrthoDB" id="7366267at2"/>
<comment type="caution">
    <text evidence="2">The sequence shown here is derived from an EMBL/GenBank/DDBJ whole genome shotgun (WGS) entry which is preliminary data.</text>
</comment>
<evidence type="ECO:0000313" key="2">
    <source>
        <dbReference type="EMBL" id="KAA0598181.1"/>
    </source>
</evidence>
<evidence type="ECO:0000256" key="1">
    <source>
        <dbReference type="SAM" id="MobiDB-lite"/>
    </source>
</evidence>
<reference evidence="2 3" key="1">
    <citation type="submission" date="2019-08" db="EMBL/GenBank/DDBJ databases">
        <authorList>
            <person name="Grouzdev D."/>
            <person name="Tikhonova E."/>
            <person name="Kravchenko I."/>
        </authorList>
    </citation>
    <scope>NUCLEOTIDE SEQUENCE [LARGE SCALE GENOMIC DNA]</scope>
    <source>
        <strain evidence="2 3">59b</strain>
    </source>
</reference>
<proteinExistence type="predicted"/>
<feature type="region of interest" description="Disordered" evidence="1">
    <location>
        <begin position="33"/>
        <end position="75"/>
    </location>
</feature>
<keyword evidence="3" id="KW-1185">Reference proteome</keyword>
<evidence type="ECO:0000313" key="3">
    <source>
        <dbReference type="Proteomes" id="UP000324927"/>
    </source>
</evidence>
<organism evidence="2 3">
    <name type="scientific">Azospirillum lipoferum</name>
    <dbReference type="NCBI Taxonomy" id="193"/>
    <lineage>
        <taxon>Bacteria</taxon>
        <taxon>Pseudomonadati</taxon>
        <taxon>Pseudomonadota</taxon>
        <taxon>Alphaproteobacteria</taxon>
        <taxon>Rhodospirillales</taxon>
        <taxon>Azospirillaceae</taxon>
        <taxon>Azospirillum</taxon>
    </lineage>
</organism>
<sequence>MMSLSKILLLALVIGAVWFGWRWVNRVQEIGRSRNAARRQDGPHQSGPHQSGRRDAASGGTSSRSAGASVPTMEAEDMEKCPECGAYVAPRSAVSCGRPACPYGR</sequence>
<dbReference type="AlphaFoldDB" id="A0A5A9GUM6"/>
<dbReference type="EMBL" id="VTTN01000001">
    <property type="protein sequence ID" value="KAA0598181.1"/>
    <property type="molecule type" value="Genomic_DNA"/>
</dbReference>
<dbReference type="Proteomes" id="UP000324927">
    <property type="component" value="Unassembled WGS sequence"/>
</dbReference>
<accession>A0A5A9GUM6</accession>
<gene>
    <name evidence="2" type="ORF">FZ942_03580</name>
</gene>
<name>A0A5A9GUM6_AZOLI</name>
<protein>
    <submittedName>
        <fullName evidence="2">Uncharacterized protein</fullName>
    </submittedName>
</protein>